<feature type="transmembrane region" description="Helical" evidence="1">
    <location>
        <begin position="108"/>
        <end position="125"/>
    </location>
</feature>
<accession>A0A1A8XII3</accession>
<feature type="transmembrane region" description="Helical" evidence="1">
    <location>
        <begin position="546"/>
        <end position="566"/>
    </location>
</feature>
<keyword evidence="1" id="KW-1133">Transmembrane helix</keyword>
<name>A0A1A8XII3_9PROT</name>
<keyword evidence="4" id="KW-1185">Reference proteome</keyword>
<dbReference type="PANTHER" id="PTHR42736:SF1">
    <property type="entry name" value="PROTEIN-GLUTAMINE GAMMA-GLUTAMYLTRANSFERASE"/>
    <property type="match status" value="1"/>
</dbReference>
<feature type="domain" description="Transglutaminase-like" evidence="2">
    <location>
        <begin position="400"/>
        <end position="471"/>
    </location>
</feature>
<keyword evidence="1" id="KW-0472">Membrane</keyword>
<evidence type="ECO:0000313" key="4">
    <source>
        <dbReference type="Proteomes" id="UP000199169"/>
    </source>
</evidence>
<proteinExistence type="predicted"/>
<dbReference type="EMBL" id="FLQX01000035">
    <property type="protein sequence ID" value="SBT04192.1"/>
    <property type="molecule type" value="Genomic_DNA"/>
</dbReference>
<dbReference type="InterPro" id="IPR021878">
    <property type="entry name" value="TgpA_N"/>
</dbReference>
<protein>
    <submittedName>
        <fullName evidence="3">Transglutaminase domain protein</fullName>
    </submittedName>
</protein>
<gene>
    <name evidence="3" type="ORF">ACCAA_130135</name>
</gene>
<evidence type="ECO:0000313" key="3">
    <source>
        <dbReference type="EMBL" id="SBT04192.1"/>
    </source>
</evidence>
<dbReference type="Pfam" id="PF01841">
    <property type="entry name" value="Transglut_core"/>
    <property type="match status" value="1"/>
</dbReference>
<dbReference type="RefSeq" id="WP_186405880.1">
    <property type="nucleotide sequence ID" value="NZ_FLQX01000035.1"/>
</dbReference>
<dbReference type="SUPFAM" id="SSF54001">
    <property type="entry name" value="Cysteine proteinases"/>
    <property type="match status" value="1"/>
</dbReference>
<feature type="transmembrane region" description="Helical" evidence="1">
    <location>
        <begin position="163"/>
        <end position="181"/>
    </location>
</feature>
<feature type="transmembrane region" description="Helical" evidence="1">
    <location>
        <begin position="131"/>
        <end position="151"/>
    </location>
</feature>
<reference evidence="3 4" key="1">
    <citation type="submission" date="2016-06" db="EMBL/GenBank/DDBJ databases">
        <authorList>
            <person name="Kjaerup R.B."/>
            <person name="Dalgaard T.S."/>
            <person name="Juul-Madsen H.R."/>
        </authorList>
    </citation>
    <scope>NUCLEOTIDE SEQUENCE [LARGE SCALE GENOMIC DNA]</scope>
    <source>
        <strain evidence="3">3</strain>
    </source>
</reference>
<dbReference type="AlphaFoldDB" id="A0A1A8XII3"/>
<dbReference type="InterPro" id="IPR025403">
    <property type="entry name" value="TgpA-like_C"/>
</dbReference>
<evidence type="ECO:0000256" key="1">
    <source>
        <dbReference type="SAM" id="Phobius"/>
    </source>
</evidence>
<dbReference type="Pfam" id="PF11992">
    <property type="entry name" value="TgpA_N"/>
    <property type="match status" value="1"/>
</dbReference>
<dbReference type="PANTHER" id="PTHR42736">
    <property type="entry name" value="PROTEIN-GLUTAMINE GAMMA-GLUTAMYLTRANSFERASE"/>
    <property type="match status" value="1"/>
</dbReference>
<dbReference type="Pfam" id="PF13559">
    <property type="entry name" value="DUF4129"/>
    <property type="match status" value="1"/>
</dbReference>
<keyword evidence="1" id="KW-0812">Transmembrane</keyword>
<feature type="transmembrane region" description="Helical" evidence="1">
    <location>
        <begin position="32"/>
        <end position="49"/>
    </location>
</feature>
<feature type="transmembrane region" description="Helical" evidence="1">
    <location>
        <begin position="7"/>
        <end position="26"/>
    </location>
</feature>
<dbReference type="InterPro" id="IPR038765">
    <property type="entry name" value="Papain-like_cys_pep_sf"/>
</dbReference>
<dbReference type="Proteomes" id="UP000199169">
    <property type="component" value="Unassembled WGS sequence"/>
</dbReference>
<dbReference type="SMART" id="SM00460">
    <property type="entry name" value="TGc"/>
    <property type="match status" value="1"/>
</dbReference>
<dbReference type="STRING" id="1860102.ACCAA_130135"/>
<dbReference type="Gene3D" id="3.10.620.30">
    <property type="match status" value="1"/>
</dbReference>
<evidence type="ECO:0000259" key="2">
    <source>
        <dbReference type="SMART" id="SM00460"/>
    </source>
</evidence>
<sequence length="653" mass="72715">MSSRPVVALEHGAVPWLLAVALATAGPHAGHLPPWLSLLVVSALLWRAWLWQQHRRLPSRWSLALLVAGSIAGIGWQFQALIGKEVGVALLVVFMALKPLEMNSRRDAMVVIMLGYFLLLTHYFYSQSIPTGLWLLAAIALLTGTLIRLHGGQQPVATIGRQAGRLLLQALPFMLILYLLFPRVAGPLWGLPQDAYGARSGLSEQMSPGSISSLIQSGAIAMRIRFAGELPEKSDLYWRGPVFDHYDGLTWRAPAAPASLPRRAPVIEASGRSYAYTSIIEAHDQRWLLALDVPTKLPPESTLAPTLEALSREPLRVRGRFSFVSAVDFRANIIEAPATLQGALALPPQINPRSRALAGEWRHLPAEKIVAAALAMFRQERFYYTLRPPLLGADAMDEFLFTTRRGFCEHYASAFVFLMRAADVPARVVAGYQGGEVNPVDGYLTVRQSDAHAWAEVWLAGQGWLRVDPTAAVAPSRIEQGIAAALPEDEPLPIVVRLDADWLLQLRNRWEAANNTWNQWVLGYNPQRQREVLSRLGLANSDWQNMTASLAILCAAVLLAITLWTLRRRRAADPVQRVWQEYCAQIGQRGIKRAEWEGPLDFSRRVARERPDLAELTRQAASLYADLHYGRGGGEQALRRLKQCVRQLPPRRR</sequence>
<organism evidence="3 4">
    <name type="scientific">Candidatus Accumulibacter aalborgensis</name>
    <dbReference type="NCBI Taxonomy" id="1860102"/>
    <lineage>
        <taxon>Bacteria</taxon>
        <taxon>Pseudomonadati</taxon>
        <taxon>Pseudomonadota</taxon>
        <taxon>Betaproteobacteria</taxon>
        <taxon>Candidatus Accumulibacter</taxon>
    </lineage>
</organism>
<dbReference type="InterPro" id="IPR002931">
    <property type="entry name" value="Transglutaminase-like"/>
</dbReference>
<dbReference type="InterPro" id="IPR052901">
    <property type="entry name" value="Bact_TGase-like"/>
</dbReference>